<proteinExistence type="predicted"/>
<dbReference type="Pfam" id="PF00419">
    <property type="entry name" value="Fimbrial"/>
    <property type="match status" value="1"/>
</dbReference>
<dbReference type="Gene3D" id="2.60.40.1090">
    <property type="entry name" value="Fimbrial-type adhesion domain"/>
    <property type="match status" value="1"/>
</dbReference>
<evidence type="ECO:0000313" key="2">
    <source>
        <dbReference type="EMBL" id="EDU91216.1"/>
    </source>
</evidence>
<dbReference type="PANTHER" id="PTHR33420:SF33">
    <property type="entry name" value="MINOR FIMBRIAL SUBUNIT"/>
    <property type="match status" value="1"/>
</dbReference>
<name>A0A0H3PNR3_ECO5C</name>
<accession>A0A0H3PNR3</accession>
<gene>
    <name evidence="2" type="ORF">ECH7EC869_2066</name>
</gene>
<dbReference type="InterPro" id="IPR008966">
    <property type="entry name" value="Adhesion_dom_sf"/>
</dbReference>
<dbReference type="GO" id="GO:0009289">
    <property type="term" value="C:pilus"/>
    <property type="evidence" value="ECO:0007669"/>
    <property type="project" value="InterPro"/>
</dbReference>
<sequence length="149" mass="16435">MLWSFSFMALSNVSFHGYLVQPPNCSISNGQNIELTFRDVNIDDINGSNYEQVVPYTITCDTAVRDPQMEMTLTWSGTQSDFDDSAVATDLNGLGIHLKQAGSDFKLHTPLVVNETSLPVLTAVPVKKSGVDLPESDFEAWATLQVDYQ</sequence>
<feature type="domain" description="Fimbrial-type adhesion" evidence="1">
    <location>
        <begin position="14"/>
        <end position="149"/>
    </location>
</feature>
<dbReference type="EMBL" id="ABHU01000007">
    <property type="protein sequence ID" value="EDU91216.1"/>
    <property type="molecule type" value="Genomic_DNA"/>
</dbReference>
<evidence type="ECO:0000313" key="3">
    <source>
        <dbReference type="Proteomes" id="UP000004641"/>
    </source>
</evidence>
<evidence type="ECO:0000259" key="1">
    <source>
        <dbReference type="Pfam" id="PF00419"/>
    </source>
</evidence>
<dbReference type="InterPro" id="IPR050263">
    <property type="entry name" value="Bact_Fimbrial_Adh_Pro"/>
</dbReference>
<dbReference type="PANTHER" id="PTHR33420">
    <property type="entry name" value="FIMBRIAL SUBUNIT ELFA-RELATED"/>
    <property type="match status" value="1"/>
</dbReference>
<comment type="caution">
    <text evidence="2">The sequence shown here is derived from an EMBL/GenBank/DDBJ whole genome shotgun (WGS) entry which is preliminary data.</text>
</comment>
<dbReference type="InterPro" id="IPR036937">
    <property type="entry name" value="Adhesion_dom_fimbrial_sf"/>
</dbReference>
<dbReference type="SUPFAM" id="SSF49401">
    <property type="entry name" value="Bacterial adhesins"/>
    <property type="match status" value="1"/>
</dbReference>
<dbReference type="Proteomes" id="UP000004641">
    <property type="component" value="Unassembled WGS sequence"/>
</dbReference>
<dbReference type="InterPro" id="IPR000259">
    <property type="entry name" value="Adhesion_dom_fimbrial"/>
</dbReference>
<reference evidence="2 3" key="1">
    <citation type="journal article" date="2011" name="Appl. Environ. Microbiol.">
        <title>Genome signatures of Escherichia coli O157:H7 isolates from the bovine host reservoir.</title>
        <authorList>
            <person name="Eppinger M."/>
            <person name="Mammel M.K."/>
            <person name="Leclerc J.E."/>
            <person name="Ravel J."/>
            <person name="Cebula T.A."/>
        </authorList>
    </citation>
    <scope>NUCLEOTIDE SEQUENCE [LARGE SCALE GENOMIC DNA]</scope>
    <source>
        <strain evidence="2 3">EC869</strain>
    </source>
</reference>
<protein>
    <submittedName>
        <fullName evidence="2">Fimbrial subunit</fullName>
    </submittedName>
</protein>
<organism evidence="2 3">
    <name type="scientific">Escherichia coli O157:H7 (strain EC869)</name>
    <dbReference type="NCBI Taxonomy" id="478008"/>
    <lineage>
        <taxon>Bacteria</taxon>
        <taxon>Pseudomonadati</taxon>
        <taxon>Pseudomonadota</taxon>
        <taxon>Gammaproteobacteria</taxon>
        <taxon>Enterobacterales</taxon>
        <taxon>Enterobacteriaceae</taxon>
        <taxon>Escherichia</taxon>
    </lineage>
</organism>
<dbReference type="AlphaFoldDB" id="A0A0H3PNR3"/>
<dbReference type="BioCyc" id="ECOL478008-HMP:G76-484924-MONOMER"/>
<dbReference type="GO" id="GO:0043709">
    <property type="term" value="P:cell adhesion involved in single-species biofilm formation"/>
    <property type="evidence" value="ECO:0007669"/>
    <property type="project" value="TreeGrafter"/>
</dbReference>